<dbReference type="GO" id="GO:0008270">
    <property type="term" value="F:zinc ion binding"/>
    <property type="evidence" value="ECO:0007669"/>
    <property type="project" value="UniProtKB-UniRule"/>
</dbReference>
<dbReference type="PRINTS" id="PR00756">
    <property type="entry name" value="ALADIPTASE"/>
</dbReference>
<gene>
    <name evidence="14" type="ORF">B0T24DRAFT_701764</name>
</gene>
<dbReference type="PANTHER" id="PTHR11533:SF299">
    <property type="entry name" value="AMINOPEPTIDASE"/>
    <property type="match status" value="1"/>
</dbReference>
<dbReference type="InterPro" id="IPR050344">
    <property type="entry name" value="Peptidase_M1_aminopeptidases"/>
</dbReference>
<keyword evidence="4 10" id="KW-0378">Hydrolase</keyword>
<evidence type="ECO:0000259" key="12">
    <source>
        <dbReference type="Pfam" id="PF11838"/>
    </source>
</evidence>
<reference evidence="14" key="2">
    <citation type="submission" date="2023-06" db="EMBL/GenBank/DDBJ databases">
        <authorList>
            <consortium name="Lawrence Berkeley National Laboratory"/>
            <person name="Haridas S."/>
            <person name="Hensen N."/>
            <person name="Bonometti L."/>
            <person name="Westerberg I."/>
            <person name="Brannstrom I.O."/>
            <person name="Guillou S."/>
            <person name="Cros-Aarteil S."/>
            <person name="Calhoun S."/>
            <person name="Kuo A."/>
            <person name="Mondo S."/>
            <person name="Pangilinan J."/>
            <person name="Riley R."/>
            <person name="Labutti K."/>
            <person name="Andreopoulos B."/>
            <person name="Lipzen A."/>
            <person name="Chen C."/>
            <person name="Yanf M."/>
            <person name="Daum C."/>
            <person name="Ng V."/>
            <person name="Clum A."/>
            <person name="Steindorff A."/>
            <person name="Ohm R."/>
            <person name="Martin F."/>
            <person name="Silar P."/>
            <person name="Natvig D."/>
            <person name="Lalanne C."/>
            <person name="Gautier V."/>
            <person name="Ament-Velasquez S.L."/>
            <person name="Kruys A."/>
            <person name="Hutchinson M.I."/>
            <person name="Powell A.J."/>
            <person name="Barry K."/>
            <person name="Miller A.N."/>
            <person name="Grigoriev I.V."/>
            <person name="Debuchy R."/>
            <person name="Gladieux P."/>
            <person name="Thoren M.H."/>
            <person name="Johannesson H."/>
        </authorList>
    </citation>
    <scope>NUCLEOTIDE SEQUENCE</scope>
    <source>
        <strain evidence="14">CBS 958.72</strain>
    </source>
</reference>
<dbReference type="SUPFAM" id="SSF55486">
    <property type="entry name" value="Metalloproteases ('zincins'), catalytic domain"/>
    <property type="match status" value="1"/>
</dbReference>
<feature type="domain" description="ERAP1-like C-terminal" evidence="12">
    <location>
        <begin position="453"/>
        <end position="762"/>
    </location>
</feature>
<dbReference type="PANTHER" id="PTHR11533">
    <property type="entry name" value="PROTEASE M1 ZINC METALLOPROTEASE"/>
    <property type="match status" value="1"/>
</dbReference>
<dbReference type="InterPro" id="IPR001930">
    <property type="entry name" value="Peptidase_M1"/>
</dbReference>
<comment type="similarity">
    <text evidence="1 10">Belongs to the peptidase M1 family.</text>
</comment>
<feature type="domain" description="Peptidase M1 membrane alanine aminopeptidase" evidence="11">
    <location>
        <begin position="153"/>
        <end position="357"/>
    </location>
</feature>
<evidence type="ECO:0000256" key="8">
    <source>
        <dbReference type="PIRSR" id="PIRSR634016-3"/>
    </source>
</evidence>
<evidence type="ECO:0000256" key="5">
    <source>
        <dbReference type="ARBA" id="ARBA00022833"/>
    </source>
</evidence>
<organism evidence="14 15">
    <name type="scientific">Lasiosphaeria ovina</name>
    <dbReference type="NCBI Taxonomy" id="92902"/>
    <lineage>
        <taxon>Eukaryota</taxon>
        <taxon>Fungi</taxon>
        <taxon>Dikarya</taxon>
        <taxon>Ascomycota</taxon>
        <taxon>Pezizomycotina</taxon>
        <taxon>Sordariomycetes</taxon>
        <taxon>Sordariomycetidae</taxon>
        <taxon>Sordariales</taxon>
        <taxon>Lasiosphaeriaceae</taxon>
        <taxon>Lasiosphaeria</taxon>
    </lineage>
</organism>
<dbReference type="EC" id="3.4.11.-" evidence="10"/>
<evidence type="ECO:0000256" key="7">
    <source>
        <dbReference type="PIRSR" id="PIRSR634016-1"/>
    </source>
</evidence>
<feature type="site" description="Transition state stabilizer" evidence="9">
    <location>
        <position position="310"/>
    </location>
</feature>
<keyword evidence="15" id="KW-1185">Reference proteome</keyword>
<dbReference type="Pfam" id="PF01433">
    <property type="entry name" value="Peptidase_M1"/>
    <property type="match status" value="1"/>
</dbReference>
<dbReference type="InterPro" id="IPR042097">
    <property type="entry name" value="Aminopeptidase_N-like_N_sf"/>
</dbReference>
<evidence type="ECO:0000256" key="1">
    <source>
        <dbReference type="ARBA" id="ARBA00010136"/>
    </source>
</evidence>
<dbReference type="EMBL" id="JAULSN010000003">
    <property type="protein sequence ID" value="KAK3377332.1"/>
    <property type="molecule type" value="Genomic_DNA"/>
</dbReference>
<feature type="binding site" evidence="8">
    <location>
        <position position="221"/>
    </location>
    <ligand>
        <name>Zn(2+)</name>
        <dbReference type="ChEBI" id="CHEBI:29105"/>
        <note>catalytic</note>
    </ligand>
</feature>
<feature type="binding site" evidence="8">
    <location>
        <position position="240"/>
    </location>
    <ligand>
        <name>Zn(2+)</name>
        <dbReference type="ChEBI" id="CHEBI:29105"/>
        <note>catalytic</note>
    </ligand>
</feature>
<dbReference type="InterPro" id="IPR045357">
    <property type="entry name" value="Aminopeptidase_N-like_N"/>
</dbReference>
<dbReference type="GO" id="GO:0070006">
    <property type="term" value="F:metalloaminopeptidase activity"/>
    <property type="evidence" value="ECO:0007669"/>
    <property type="project" value="TreeGrafter"/>
</dbReference>
<accession>A0AAE0KJG0</accession>
<comment type="caution">
    <text evidence="14">The sequence shown here is derived from an EMBL/GenBank/DDBJ whole genome shotgun (WGS) entry which is preliminary data.</text>
</comment>
<keyword evidence="6 10" id="KW-0482">Metalloprotease</keyword>
<evidence type="ECO:0000256" key="2">
    <source>
        <dbReference type="ARBA" id="ARBA00022670"/>
    </source>
</evidence>
<dbReference type="Gene3D" id="1.10.390.10">
    <property type="entry name" value="Neutral Protease Domain 2"/>
    <property type="match status" value="1"/>
</dbReference>
<keyword evidence="3 8" id="KW-0479">Metal-binding</keyword>
<dbReference type="GO" id="GO:0005737">
    <property type="term" value="C:cytoplasm"/>
    <property type="evidence" value="ECO:0007669"/>
    <property type="project" value="TreeGrafter"/>
</dbReference>
<dbReference type="GO" id="GO:0006508">
    <property type="term" value="P:proteolysis"/>
    <property type="evidence" value="ECO:0007669"/>
    <property type="project" value="UniProtKB-KW"/>
</dbReference>
<dbReference type="GO" id="GO:0042277">
    <property type="term" value="F:peptide binding"/>
    <property type="evidence" value="ECO:0007669"/>
    <property type="project" value="TreeGrafter"/>
</dbReference>
<dbReference type="AlphaFoldDB" id="A0AAE0KJG0"/>
<feature type="binding site" evidence="8">
    <location>
        <position position="217"/>
    </location>
    <ligand>
        <name>Zn(2+)</name>
        <dbReference type="ChEBI" id="CHEBI:29105"/>
        <note>catalytic</note>
    </ligand>
</feature>
<dbReference type="InterPro" id="IPR027268">
    <property type="entry name" value="Peptidase_M4/M1_CTD_sf"/>
</dbReference>
<comment type="cofactor">
    <cofactor evidence="8 10">
        <name>Zn(2+)</name>
        <dbReference type="ChEBI" id="CHEBI:29105"/>
    </cofactor>
    <text evidence="8 10">Binds 1 zinc ion per subunit.</text>
</comment>
<dbReference type="Proteomes" id="UP001287356">
    <property type="component" value="Unassembled WGS sequence"/>
</dbReference>
<name>A0AAE0KJG0_9PEZI</name>
<keyword evidence="5 8" id="KW-0862">Zinc</keyword>
<dbReference type="Pfam" id="PF17900">
    <property type="entry name" value="Peptidase_M1_N"/>
    <property type="match status" value="1"/>
</dbReference>
<sequence length="798" mass="89313">MQLSLTIEFRRSISGHPNGIFRSRHVDARGIEHIYLATHMEPIYASHLFPCFDDPAHKARFTIHVQTTPGGPRRRCLSNMPLLSVQEDVAARRVLYTFAETVLMSTYASKLLALVIGDLDSIPGNSSEEGVPVVTLYAPAGFLSPESRAGDLALDLAVRGLRLFASSFGTPYPLPKLDLVAIPDFASGAMENWGLILFQPQKLFARDGRVVADCVLHEVAHQWLGNLVTPPSWNELWLKEGLAVWAAAYATERLSVPNGGPDSDSDSWADFVGDSMQQALALDGLATAARAVRPSDVGSGASALFDAISYRKGACLIRMAEGMIGRRRLLEGIRRYIREHMWANAGTEAFWMALASPEFPDLVGRMKVWTTVPGFPIVRVLVEEERDGGGSVLRLSQEPFVPSRGSFGSSGDGFRYPLQITVVTESGETRVEVPGPGGLAASIPLSSVSAFWLINPRYDSFCRVVYPAQHVQRLLAGEQDMERITKIGLLADTAALCRAGYMSTTIFLDAIQALSTAASKAEMDWVIWKHMVEHIGEMVVSFRTCEEEELIRRLEEFSWHVVLRRLCDLLSTHCRRKSGDDEIDSMMGRVISKAMWATGAERFLCQNGDATNQAYIRHIPRILLCTADIRSALGRVSSFANNPTERLEALENLGYILHREAAAEALTWLTEPGNVKIQEVLFPLQELSRRRVGIVEMSRWARKNWKWIQENMPLNMTRSMVRLLYRGISTCQNLEEMEVHFRNVDDAQRAQYSSVLLQEREKAADRIKWRERDSEKLSCWLEAHRSLLSSYLCYGHLN</sequence>
<dbReference type="Gene3D" id="2.60.40.1730">
    <property type="entry name" value="tricorn interacting facor f3 domain"/>
    <property type="match status" value="1"/>
</dbReference>
<proteinExistence type="inferred from homology"/>
<dbReference type="Gene3D" id="1.25.50.20">
    <property type="match status" value="2"/>
</dbReference>
<dbReference type="InterPro" id="IPR024571">
    <property type="entry name" value="ERAP1-like_C_dom"/>
</dbReference>
<keyword evidence="2 10" id="KW-0645">Protease</keyword>
<dbReference type="InterPro" id="IPR014782">
    <property type="entry name" value="Peptidase_M1_dom"/>
</dbReference>
<dbReference type="InterPro" id="IPR034016">
    <property type="entry name" value="M1_APN-typ"/>
</dbReference>
<feature type="domain" description="Aminopeptidase N-like N-terminal" evidence="13">
    <location>
        <begin position="2"/>
        <end position="107"/>
    </location>
</feature>
<evidence type="ECO:0000313" key="15">
    <source>
        <dbReference type="Proteomes" id="UP001287356"/>
    </source>
</evidence>
<keyword evidence="10" id="KW-0031">Aminopeptidase</keyword>
<evidence type="ECO:0000256" key="3">
    <source>
        <dbReference type="ARBA" id="ARBA00022723"/>
    </source>
</evidence>
<dbReference type="GO" id="GO:0043171">
    <property type="term" value="P:peptide catabolic process"/>
    <property type="evidence" value="ECO:0007669"/>
    <property type="project" value="TreeGrafter"/>
</dbReference>
<evidence type="ECO:0000256" key="10">
    <source>
        <dbReference type="RuleBase" id="RU364040"/>
    </source>
</evidence>
<dbReference type="SUPFAM" id="SSF63737">
    <property type="entry name" value="Leukotriene A4 hydrolase N-terminal domain"/>
    <property type="match status" value="1"/>
</dbReference>
<evidence type="ECO:0000256" key="9">
    <source>
        <dbReference type="PIRSR" id="PIRSR634016-4"/>
    </source>
</evidence>
<evidence type="ECO:0000259" key="13">
    <source>
        <dbReference type="Pfam" id="PF17900"/>
    </source>
</evidence>
<evidence type="ECO:0000259" key="11">
    <source>
        <dbReference type="Pfam" id="PF01433"/>
    </source>
</evidence>
<evidence type="ECO:0000256" key="4">
    <source>
        <dbReference type="ARBA" id="ARBA00022801"/>
    </source>
</evidence>
<dbReference type="Pfam" id="PF11838">
    <property type="entry name" value="ERAP1_C"/>
    <property type="match status" value="1"/>
</dbReference>
<feature type="active site" description="Proton acceptor" evidence="7">
    <location>
        <position position="218"/>
    </location>
</feature>
<dbReference type="GO" id="GO:0016020">
    <property type="term" value="C:membrane"/>
    <property type="evidence" value="ECO:0007669"/>
    <property type="project" value="TreeGrafter"/>
</dbReference>
<reference evidence="14" key="1">
    <citation type="journal article" date="2023" name="Mol. Phylogenet. Evol.">
        <title>Genome-scale phylogeny and comparative genomics of the fungal order Sordariales.</title>
        <authorList>
            <person name="Hensen N."/>
            <person name="Bonometti L."/>
            <person name="Westerberg I."/>
            <person name="Brannstrom I.O."/>
            <person name="Guillou S."/>
            <person name="Cros-Aarteil S."/>
            <person name="Calhoun S."/>
            <person name="Haridas S."/>
            <person name="Kuo A."/>
            <person name="Mondo S."/>
            <person name="Pangilinan J."/>
            <person name="Riley R."/>
            <person name="LaButti K."/>
            <person name="Andreopoulos B."/>
            <person name="Lipzen A."/>
            <person name="Chen C."/>
            <person name="Yan M."/>
            <person name="Daum C."/>
            <person name="Ng V."/>
            <person name="Clum A."/>
            <person name="Steindorff A."/>
            <person name="Ohm R.A."/>
            <person name="Martin F."/>
            <person name="Silar P."/>
            <person name="Natvig D.O."/>
            <person name="Lalanne C."/>
            <person name="Gautier V."/>
            <person name="Ament-Velasquez S.L."/>
            <person name="Kruys A."/>
            <person name="Hutchinson M.I."/>
            <person name="Powell A.J."/>
            <person name="Barry K."/>
            <person name="Miller A.N."/>
            <person name="Grigoriev I.V."/>
            <person name="Debuchy R."/>
            <person name="Gladieux P."/>
            <person name="Hiltunen Thoren M."/>
            <person name="Johannesson H."/>
        </authorList>
    </citation>
    <scope>NUCLEOTIDE SEQUENCE</scope>
    <source>
        <strain evidence="14">CBS 958.72</strain>
    </source>
</reference>
<protein>
    <recommendedName>
        <fullName evidence="10">Aminopeptidase</fullName>
        <ecNumber evidence="10">3.4.11.-</ecNumber>
    </recommendedName>
</protein>
<evidence type="ECO:0000256" key="6">
    <source>
        <dbReference type="ARBA" id="ARBA00023049"/>
    </source>
</evidence>
<dbReference type="CDD" id="cd09601">
    <property type="entry name" value="M1_APN-Q_like"/>
    <property type="match status" value="1"/>
</dbReference>
<evidence type="ECO:0000313" key="14">
    <source>
        <dbReference type="EMBL" id="KAK3377332.1"/>
    </source>
</evidence>